<evidence type="ECO:0000313" key="4">
    <source>
        <dbReference type="Proteomes" id="UP001363151"/>
    </source>
</evidence>
<keyword evidence="4" id="KW-1185">Reference proteome</keyword>
<protein>
    <recommendedName>
        <fullName evidence="5">Sulfotransferase</fullName>
    </recommendedName>
</protein>
<evidence type="ECO:0000313" key="3">
    <source>
        <dbReference type="EMBL" id="KAK7241654.1"/>
    </source>
</evidence>
<sequence length="450" mass="47762">MPRCVAVLLAVVAVAEDASHLLAPSVRRPFVFYHIDKTAGSSLRAIISDAAARARLPAVIPCYGGVTCLCGSNYRVEPFLCPAADAFEAAAVVAGHFSPLGLSKRRVSNMDERTCLVFLREPVARHASFYRFYGHQKYFGNRSFGALSADEQRAAIARSGGPAFMAEFLACDGERCPANVTRAATLALRRCYVGTAERFNSSMAFLSLAAPWLGTYAALSRTHANRAAGGGAGPEPARAAALAAAMPEDSALYGAAAAMLEAQLEAASRCGEGALGGRGATRRRRGPRRRAPARARARAEAAWNHVNVHGVPSPKGPPAGARASSPRPRPGALAHAAGRGTCLTPGRGDDKARDAAIARLRELAFVGVVERWAESICLFHLQFGAPCLAVEFEHLRSQPHNRTVPRAARNVDDDVYAEARRLFAAALDRHGATPERCAALWAPAIHTAVT</sequence>
<dbReference type="EMBL" id="JBBJCI010000166">
    <property type="protein sequence ID" value="KAK7241654.1"/>
    <property type="molecule type" value="Genomic_DNA"/>
</dbReference>
<dbReference type="Proteomes" id="UP001363151">
    <property type="component" value="Unassembled WGS sequence"/>
</dbReference>
<accession>A0ABR1FZF8</accession>
<proteinExistence type="predicted"/>
<gene>
    <name evidence="3" type="ORF">SO694_00178043</name>
</gene>
<feature type="chain" id="PRO_5047207045" description="Sulfotransferase" evidence="2">
    <location>
        <begin position="18"/>
        <end position="450"/>
    </location>
</feature>
<feature type="signal peptide" evidence="2">
    <location>
        <begin position="1"/>
        <end position="17"/>
    </location>
</feature>
<reference evidence="3 4" key="1">
    <citation type="submission" date="2024-03" db="EMBL/GenBank/DDBJ databases">
        <title>Aureococcus anophagefferens CCMP1851 and Kratosvirus quantuckense: Draft genome of a second virus-susceptible host strain in the model system.</title>
        <authorList>
            <person name="Chase E."/>
            <person name="Truchon A.R."/>
            <person name="Schepens W."/>
            <person name="Wilhelm S.W."/>
        </authorList>
    </citation>
    <scope>NUCLEOTIDE SEQUENCE [LARGE SCALE GENOMIC DNA]</scope>
    <source>
        <strain evidence="3 4">CCMP1851</strain>
    </source>
</reference>
<evidence type="ECO:0008006" key="5">
    <source>
        <dbReference type="Google" id="ProtNLM"/>
    </source>
</evidence>
<evidence type="ECO:0000256" key="2">
    <source>
        <dbReference type="SAM" id="SignalP"/>
    </source>
</evidence>
<evidence type="ECO:0000256" key="1">
    <source>
        <dbReference type="SAM" id="MobiDB-lite"/>
    </source>
</evidence>
<organism evidence="3 4">
    <name type="scientific">Aureococcus anophagefferens</name>
    <name type="common">Harmful bloom alga</name>
    <dbReference type="NCBI Taxonomy" id="44056"/>
    <lineage>
        <taxon>Eukaryota</taxon>
        <taxon>Sar</taxon>
        <taxon>Stramenopiles</taxon>
        <taxon>Ochrophyta</taxon>
        <taxon>Pelagophyceae</taxon>
        <taxon>Pelagomonadales</taxon>
        <taxon>Pelagomonadaceae</taxon>
        <taxon>Aureococcus</taxon>
    </lineage>
</organism>
<dbReference type="InterPro" id="IPR027417">
    <property type="entry name" value="P-loop_NTPase"/>
</dbReference>
<dbReference type="Gene3D" id="3.40.50.300">
    <property type="entry name" value="P-loop containing nucleotide triphosphate hydrolases"/>
    <property type="match status" value="1"/>
</dbReference>
<feature type="region of interest" description="Disordered" evidence="1">
    <location>
        <begin position="307"/>
        <end position="348"/>
    </location>
</feature>
<keyword evidence="2" id="KW-0732">Signal</keyword>
<name>A0ABR1FZF8_AURAN</name>
<comment type="caution">
    <text evidence="3">The sequence shown here is derived from an EMBL/GenBank/DDBJ whole genome shotgun (WGS) entry which is preliminary data.</text>
</comment>